<feature type="transmembrane region" description="Helical" evidence="8">
    <location>
        <begin position="186"/>
        <end position="203"/>
    </location>
</feature>
<dbReference type="GO" id="GO:1903785">
    <property type="term" value="P:L-valine transmembrane transport"/>
    <property type="evidence" value="ECO:0007669"/>
    <property type="project" value="TreeGrafter"/>
</dbReference>
<keyword evidence="10" id="KW-1185">Reference proteome</keyword>
<accession>A0A2P6MD91</accession>
<keyword evidence="4" id="KW-1003">Cell membrane</keyword>
<evidence type="ECO:0000256" key="3">
    <source>
        <dbReference type="ARBA" id="ARBA00022448"/>
    </source>
</evidence>
<evidence type="ECO:0000256" key="4">
    <source>
        <dbReference type="ARBA" id="ARBA00022475"/>
    </source>
</evidence>
<dbReference type="AlphaFoldDB" id="A0A2P6MD91"/>
<comment type="similarity">
    <text evidence="2">Belongs to the AzlC family.</text>
</comment>
<dbReference type="GO" id="GO:0005886">
    <property type="term" value="C:plasma membrane"/>
    <property type="evidence" value="ECO:0007669"/>
    <property type="project" value="UniProtKB-SubCell"/>
</dbReference>
<evidence type="ECO:0000313" key="9">
    <source>
        <dbReference type="EMBL" id="PRO64230.1"/>
    </source>
</evidence>
<feature type="transmembrane region" description="Helical" evidence="8">
    <location>
        <begin position="34"/>
        <end position="57"/>
    </location>
</feature>
<dbReference type="PANTHER" id="PTHR34979">
    <property type="entry name" value="INNER MEMBRANE PROTEIN YGAZ"/>
    <property type="match status" value="1"/>
</dbReference>
<evidence type="ECO:0000256" key="8">
    <source>
        <dbReference type="SAM" id="Phobius"/>
    </source>
</evidence>
<evidence type="ECO:0000256" key="5">
    <source>
        <dbReference type="ARBA" id="ARBA00022692"/>
    </source>
</evidence>
<feature type="transmembrane region" description="Helical" evidence="8">
    <location>
        <begin position="105"/>
        <end position="127"/>
    </location>
</feature>
<comment type="caution">
    <text evidence="9">The sequence shown here is derived from an EMBL/GenBank/DDBJ whole genome shotgun (WGS) entry which is preliminary data.</text>
</comment>
<protein>
    <submittedName>
        <fullName evidence="9">Branched-chain amino acid ABC transporter permease</fullName>
    </submittedName>
</protein>
<keyword evidence="7 8" id="KW-0472">Membrane</keyword>
<reference evidence="9 10" key="1">
    <citation type="submission" date="2018-03" db="EMBL/GenBank/DDBJ databases">
        <title>Bacillus urumqiensis sp. nov., a moderately haloalkaliphilic bacterium isolated from a salt lake.</title>
        <authorList>
            <person name="Zhao B."/>
            <person name="Liao Z."/>
        </authorList>
    </citation>
    <scope>NUCLEOTIDE SEQUENCE [LARGE SCALE GENOMIC DNA]</scope>
    <source>
        <strain evidence="9 10">BZ-SZ-XJ18</strain>
    </source>
</reference>
<feature type="transmembrane region" description="Helical" evidence="8">
    <location>
        <begin position="139"/>
        <end position="156"/>
    </location>
</feature>
<keyword evidence="5 8" id="KW-0812">Transmembrane</keyword>
<dbReference type="OrthoDB" id="3177005at2"/>
<evidence type="ECO:0000256" key="1">
    <source>
        <dbReference type="ARBA" id="ARBA00004651"/>
    </source>
</evidence>
<dbReference type="InterPro" id="IPR011606">
    <property type="entry name" value="Brnchd-chn_aa_trnsp_permease"/>
</dbReference>
<dbReference type="PANTHER" id="PTHR34979:SF1">
    <property type="entry name" value="INNER MEMBRANE PROTEIN YGAZ"/>
    <property type="match status" value="1"/>
</dbReference>
<proteinExistence type="inferred from homology"/>
<evidence type="ECO:0000256" key="7">
    <source>
        <dbReference type="ARBA" id="ARBA00023136"/>
    </source>
</evidence>
<evidence type="ECO:0000313" key="10">
    <source>
        <dbReference type="Proteomes" id="UP000243650"/>
    </source>
</evidence>
<evidence type="ECO:0000256" key="2">
    <source>
        <dbReference type="ARBA" id="ARBA00010735"/>
    </source>
</evidence>
<keyword evidence="3" id="KW-0813">Transport</keyword>
<comment type="subcellular location">
    <subcellularLocation>
        <location evidence="1">Cell membrane</location>
        <topology evidence="1">Multi-pass membrane protein</topology>
    </subcellularLocation>
</comment>
<organism evidence="9 10">
    <name type="scientific">Alkalicoccus urumqiensis</name>
    <name type="common">Bacillus urumqiensis</name>
    <dbReference type="NCBI Taxonomy" id="1548213"/>
    <lineage>
        <taxon>Bacteria</taxon>
        <taxon>Bacillati</taxon>
        <taxon>Bacillota</taxon>
        <taxon>Bacilli</taxon>
        <taxon>Bacillales</taxon>
        <taxon>Bacillaceae</taxon>
        <taxon>Alkalicoccus</taxon>
    </lineage>
</organism>
<dbReference type="Pfam" id="PF03591">
    <property type="entry name" value="AzlC"/>
    <property type="match status" value="1"/>
</dbReference>
<keyword evidence="6 8" id="KW-1133">Transmembrane helix</keyword>
<name>A0A2P6MD91_ALKUR</name>
<dbReference type="EMBL" id="PVNS01000023">
    <property type="protein sequence ID" value="PRO64230.1"/>
    <property type="molecule type" value="Genomic_DNA"/>
</dbReference>
<evidence type="ECO:0000256" key="6">
    <source>
        <dbReference type="ARBA" id="ARBA00022989"/>
    </source>
</evidence>
<sequence>MPVAITFGLLAGSTGLTAVEAVLMSMVVFAGAAQYMALSMIALSAGALEIILATFIVNIRHLLMSASIHERTENTSRLYRAGMGFFMTDEVFAVSSVQPAPVKAAFVLGTGISAYTSWVVFTGVGYFSGGLLPGVVQESMGIALFALFIALLVPSIKQEGRPALILALMGGGFHFVFQLFLDTGWALMGAVIVSVVLYELTAGRGKSHE</sequence>
<dbReference type="Proteomes" id="UP000243650">
    <property type="component" value="Unassembled WGS sequence"/>
</dbReference>
<gene>
    <name evidence="9" type="ORF">C6I21_15970</name>
</gene>